<accession>A0ABS1UBK3</accession>
<dbReference type="RefSeq" id="WP_202833866.1">
    <property type="nucleotide sequence ID" value="NZ_JAETWB010000015.1"/>
</dbReference>
<dbReference type="Gene3D" id="3.40.50.12500">
    <property type="match status" value="1"/>
</dbReference>
<dbReference type="EMBL" id="JAETWB010000015">
    <property type="protein sequence ID" value="MBL6080636.1"/>
    <property type="molecule type" value="Genomic_DNA"/>
</dbReference>
<evidence type="ECO:0000313" key="2">
    <source>
        <dbReference type="Proteomes" id="UP000660885"/>
    </source>
</evidence>
<comment type="caution">
    <text evidence="1">The sequence shown here is derived from an EMBL/GenBank/DDBJ whole genome shotgun (WGS) entry which is preliminary data.</text>
</comment>
<evidence type="ECO:0000313" key="1">
    <source>
        <dbReference type="EMBL" id="MBL6080636.1"/>
    </source>
</evidence>
<protein>
    <recommendedName>
        <fullName evidence="3">Arylmalonate decarboxylase</fullName>
    </recommendedName>
</protein>
<proteinExistence type="predicted"/>
<evidence type="ECO:0008006" key="3">
    <source>
        <dbReference type="Google" id="ProtNLM"/>
    </source>
</evidence>
<gene>
    <name evidence="1" type="ORF">JMJ56_21695</name>
</gene>
<dbReference type="InterPro" id="IPR053714">
    <property type="entry name" value="Iso_Racemase_Enz_sf"/>
</dbReference>
<keyword evidence="2" id="KW-1185">Reference proteome</keyword>
<name>A0ABS1UBK3_9PROT</name>
<dbReference type="Proteomes" id="UP000660885">
    <property type="component" value="Unassembled WGS sequence"/>
</dbReference>
<reference evidence="1 2" key="1">
    <citation type="submission" date="2021-01" db="EMBL/GenBank/DDBJ databases">
        <title>Belnapia mucosa sp. nov. and Belnapia arida sp. nov., isolated from the Tabernas Desert (Almeria, Spain).</title>
        <authorList>
            <person name="Molina-Menor E."/>
            <person name="Vidal-Verdu A."/>
            <person name="Calonge A."/>
            <person name="Satari L."/>
            <person name="Pereto J."/>
            <person name="Porcar M."/>
        </authorList>
    </citation>
    <scope>NUCLEOTIDE SEQUENCE [LARGE SCALE GENOMIC DNA]</scope>
    <source>
        <strain evidence="1 2">T18</strain>
    </source>
</reference>
<organism evidence="1 2">
    <name type="scientific">Belnapia arida</name>
    <dbReference type="NCBI Taxonomy" id="2804533"/>
    <lineage>
        <taxon>Bacteria</taxon>
        <taxon>Pseudomonadati</taxon>
        <taxon>Pseudomonadota</taxon>
        <taxon>Alphaproteobacteria</taxon>
        <taxon>Acetobacterales</taxon>
        <taxon>Roseomonadaceae</taxon>
        <taxon>Belnapia</taxon>
    </lineage>
</organism>
<sequence>MTASRLGGPSFRPSFGVGETMMVDTLGRRMKLGVLVPSTNTSVQPEYDAMRPPGVTNHVRGFRIPNAPTRTDAEFAQQLENMRATMVDAMDEVLTLDPSHIILATAAESAGGVEGAKILRERLEAKSGGGSA</sequence>